<evidence type="ECO:0000259" key="3">
    <source>
        <dbReference type="PROSITE" id="PS50018"/>
    </source>
</evidence>
<organism evidence="5 6">
    <name type="scientific">Aspergillus ibericus CBS 121593</name>
    <dbReference type="NCBI Taxonomy" id="1448316"/>
    <lineage>
        <taxon>Eukaryota</taxon>
        <taxon>Fungi</taxon>
        <taxon>Dikarya</taxon>
        <taxon>Ascomycota</taxon>
        <taxon>Pezizomycotina</taxon>
        <taxon>Eurotiomycetes</taxon>
        <taxon>Eurotiomycetidae</taxon>
        <taxon>Eurotiales</taxon>
        <taxon>Aspergillaceae</taxon>
        <taxon>Aspergillus</taxon>
        <taxon>Aspergillus subgen. Circumdati</taxon>
    </lineage>
</organism>
<dbReference type="CDD" id="cd05127">
    <property type="entry name" value="RasGAP_IQGAP_like"/>
    <property type="match status" value="1"/>
</dbReference>
<dbReference type="STRING" id="1448316.A0A395GRC9"/>
<feature type="compositionally biased region" description="Basic and acidic residues" evidence="2">
    <location>
        <begin position="140"/>
        <end position="161"/>
    </location>
</feature>
<name>A0A395GRC9_9EURO</name>
<dbReference type="Gene3D" id="1.10.418.10">
    <property type="entry name" value="Calponin-like domain"/>
    <property type="match status" value="1"/>
</dbReference>
<gene>
    <name evidence="5" type="ORF">BO80DRAFT_504440</name>
</gene>
<dbReference type="InterPro" id="IPR000593">
    <property type="entry name" value="RasGAP_C"/>
</dbReference>
<evidence type="ECO:0008006" key="7">
    <source>
        <dbReference type="Google" id="ProtNLM"/>
    </source>
</evidence>
<evidence type="ECO:0000313" key="6">
    <source>
        <dbReference type="Proteomes" id="UP000249402"/>
    </source>
</evidence>
<dbReference type="SMART" id="SM00015">
    <property type="entry name" value="IQ"/>
    <property type="match status" value="13"/>
</dbReference>
<dbReference type="Pfam" id="PF00612">
    <property type="entry name" value="IQ"/>
    <property type="match status" value="1"/>
</dbReference>
<sequence length="1870" mass="214531">MSSHFASLRRTQTDFPDQTSSPLRHGSTASTNSSIYTVSSNSLAPSRTSTVSSVASIGSVLGHRRGKSEVNTTTLKEMSGGASQGKSWANAGATYENIRRSLRPLSQAPNSSPNSSPVTTKPPAFRHNRSQTVDNPQYWKENRPQTPEPRHAHHQEVETPKETASYNDQSSTKASSPHNWSPHAVSPQTKPQVRAHHAHSLSNPPQVTHTLSAPELETFQKSSTGHLRTLSKFAKSGETEEFALDSYGASVVGLQGRRRLKRADTVTGNNGPIVGRKKPASAWAAGNWMDKQRQFLQAYEYLCHIGEAKEWIEEVIQKQIPPIVQLEEALRDGVTLAEVVQAMYPNRTFRIFRHPRLQYRHSDNIALFFRFLDEVELPELFRFELIDLYEKKNLPKVIHCVHALSWLMFKKGLVDFRMGNLVGQLEFEHHELEQTQKGLDKAGVSMPSFTGMAANFGAEPEPEPEPEPESEEDRIDRELHENEASIVEFQAQIKGAMLRLKLGNLMNDLWDFEPFLIELQSRIRGDWARQIVHYRLDMKIFATNLQAICRAFLVRNRQRGVRENYQAQELDVLRLQTLIRGAKARAQVNQIQTSMRKEESGIKMIQAALRGALQRKTVCELYEDTRDAEEEVLMLQAAIRGALQRKQFSKQYEATQSAEAGVIELQAFIRGALQRSQLTHQYEAVHSTEPDVVELQALIRGALQRRQFTQQYEAVRSTEPDVVELQALIRGALQRRQFTQQYEAVRSTEPDVVELQALIRGAIQRSEFMKQYEATRSTESGVIELQALIRGAFVRQQMSTQYAEIDEAGVGTELLQALIRGMLARNGIKETKSSLTQEVPSITFVQAGARAFAVRILQQRQAEALARTENECASLQSIVRGNAVREHLEHLRQGLNQHVPAVVELQSISRANATRSFLESQRAFLKGEEASILGLQSMARGLILRKRLDADADALEQEDLVITNLQALIRAAILRIDVGGILEELDDCEDEVSQLQAQIRAMLVRVELGQTLAYLAAAEDEVMDLQSQIRGYLVRSRFEAKRRHYRENMDKVIKAQSFVRGRIQGQAYKSLTSGKNPPVGTVKGFVHLLNDSEFDFDEEIEFERTRKLVVQQVRQNELAEQYISQLDIKIALLVKNKITLDEVVKHQKHFGGHVGSLLPNREISSKDPFDLKALNKTSRRKLEQYQVFFFLLQTQSQYLARLFRRLRELNTAEKEYERIRHLMMGLFGYSQKRREEYYLIKLLARSAREEIESFDSLHEYLRCSSFWNKLFASYIKSPRDRKFMRDILGPIVKENVVENPDLDLESDPIQIYRSAINNEELRTGKRSRRRLDIPRNEAIQDPETRATFIQHLQDLRDIADQFFSAFEELLYRMPFGIRYIAKQMYESLRHRFPGEDSGFILQTAGHWVWRNYFHPAMVEPERYGVVDRGLTQEQKRNLSEISKVIAQIASGRLFGTENVYLQPLNDYIGDSIQRLGQIWGDMVSVQDAETYFDIDEFNDLYAKTKPTLYIKMSDIFSIHQLIASEIHYICQNPDDILKEVIRDLGNVKSNESELMSVNSSEISLTLNPKLAQVDDPEADVKALFMETKRCILYIIRVQTGANLLEIMVKPPTEEDEAKWMMLVRDELSANNPRQSAYSEANTMVDLASMSYSELKQTALENILQLEQTGKIRRDNYYQDLLNAIAIDIRTKHRRRIQRERELDSARMTLTRLNDQAIWLDQQLKTYNDYIEQAMVTLQNKKGKKRFLMPFTKQWDHQRELQKSGKVFKFGSYKYSARNLADKGVLVHWKGYTERQWDRVDLTISSNEVGVFTIDGSSGPMMIPGANAQVPLDDLLQAQFNNMQFLDFFDGHLRVNVNLFLHLIMRKFYNE</sequence>
<dbReference type="EMBL" id="KZ824459">
    <property type="protein sequence ID" value="RAK97784.1"/>
    <property type="molecule type" value="Genomic_DNA"/>
</dbReference>
<dbReference type="SMART" id="SM00033">
    <property type="entry name" value="CH"/>
    <property type="match status" value="1"/>
</dbReference>
<protein>
    <recommendedName>
        <fullName evidence="7">Ras GTPase activating protein</fullName>
    </recommendedName>
</protein>
<dbReference type="RefSeq" id="XP_025572112.1">
    <property type="nucleotide sequence ID" value="XM_025724426.1"/>
</dbReference>
<feature type="domain" description="Calponin-homology (CH)" evidence="4">
    <location>
        <begin position="302"/>
        <end position="408"/>
    </location>
</feature>
<dbReference type="GO" id="GO:0005938">
    <property type="term" value="C:cell cortex"/>
    <property type="evidence" value="ECO:0007669"/>
    <property type="project" value="TreeGrafter"/>
</dbReference>
<evidence type="ECO:0000256" key="1">
    <source>
        <dbReference type="SAM" id="Coils"/>
    </source>
</evidence>
<dbReference type="PANTHER" id="PTHR14149">
    <property type="entry name" value="RAS GTPASE-ACTIVATING PROTEIN WITH IQ MOTIF"/>
    <property type="match status" value="1"/>
</dbReference>
<feature type="compositionally biased region" description="Polar residues" evidence="2">
    <location>
        <begin position="162"/>
        <end position="179"/>
    </location>
</feature>
<dbReference type="Pfam" id="PF03836">
    <property type="entry name" value="RasGAP_C"/>
    <property type="match status" value="1"/>
</dbReference>
<dbReference type="InterPro" id="IPR001936">
    <property type="entry name" value="RasGAP_dom"/>
</dbReference>
<dbReference type="OrthoDB" id="775356at2759"/>
<feature type="domain" description="Ras-GAP" evidence="3">
    <location>
        <begin position="1234"/>
        <end position="1450"/>
    </location>
</feature>
<feature type="region of interest" description="Disordered" evidence="2">
    <location>
        <begin position="64"/>
        <end position="88"/>
    </location>
</feature>
<dbReference type="CDD" id="cd21206">
    <property type="entry name" value="CH_IQGAP"/>
    <property type="match status" value="1"/>
</dbReference>
<dbReference type="InterPro" id="IPR001715">
    <property type="entry name" value="CH_dom"/>
</dbReference>
<dbReference type="PANTHER" id="PTHR14149:SF14">
    <property type="entry name" value="CALPONIN-HOMOLOGY (CH) DOMAIN-CONTAINING PROTEIN"/>
    <property type="match status" value="1"/>
</dbReference>
<feature type="region of interest" description="Disordered" evidence="2">
    <location>
        <begin position="1"/>
        <end position="33"/>
    </location>
</feature>
<dbReference type="SUPFAM" id="SSF47576">
    <property type="entry name" value="Calponin-homology domain, CH-domain"/>
    <property type="match status" value="1"/>
</dbReference>
<evidence type="ECO:0000259" key="4">
    <source>
        <dbReference type="PROSITE" id="PS50021"/>
    </source>
</evidence>
<dbReference type="GO" id="GO:0005096">
    <property type="term" value="F:GTPase activator activity"/>
    <property type="evidence" value="ECO:0007669"/>
    <property type="project" value="TreeGrafter"/>
</dbReference>
<feature type="region of interest" description="Disordered" evidence="2">
    <location>
        <begin position="454"/>
        <end position="474"/>
    </location>
</feature>
<dbReference type="SUPFAM" id="SSF48350">
    <property type="entry name" value="GTPase activation domain, GAP"/>
    <property type="match status" value="1"/>
</dbReference>
<dbReference type="InterPro" id="IPR000048">
    <property type="entry name" value="IQ_motif_EF-hand-BS"/>
</dbReference>
<proteinExistence type="predicted"/>
<feature type="compositionally biased region" description="Acidic residues" evidence="2">
    <location>
        <begin position="460"/>
        <end position="473"/>
    </location>
</feature>
<dbReference type="InterPro" id="IPR036872">
    <property type="entry name" value="CH_dom_sf"/>
</dbReference>
<dbReference type="Pfam" id="PF00616">
    <property type="entry name" value="RasGAP"/>
    <property type="match status" value="1"/>
</dbReference>
<accession>A0A395GRC9</accession>
<dbReference type="Pfam" id="PF00307">
    <property type="entry name" value="CH"/>
    <property type="match status" value="1"/>
</dbReference>
<dbReference type="VEuPathDB" id="FungiDB:BO80DRAFT_504440"/>
<dbReference type="SUPFAM" id="SSF143885">
    <property type="entry name" value="RGC domain-like"/>
    <property type="match status" value="1"/>
</dbReference>
<dbReference type="PROSITE" id="PS50021">
    <property type="entry name" value="CH"/>
    <property type="match status" value="1"/>
</dbReference>
<reference evidence="5 6" key="1">
    <citation type="submission" date="2018-02" db="EMBL/GenBank/DDBJ databases">
        <title>The genomes of Aspergillus section Nigri reveals drivers in fungal speciation.</title>
        <authorList>
            <consortium name="DOE Joint Genome Institute"/>
            <person name="Vesth T.C."/>
            <person name="Nybo J."/>
            <person name="Theobald S."/>
            <person name="Brandl J."/>
            <person name="Frisvad J.C."/>
            <person name="Nielsen K.F."/>
            <person name="Lyhne E.K."/>
            <person name="Kogle M.E."/>
            <person name="Kuo A."/>
            <person name="Riley R."/>
            <person name="Clum A."/>
            <person name="Nolan M."/>
            <person name="Lipzen A."/>
            <person name="Salamov A."/>
            <person name="Henrissat B."/>
            <person name="Wiebenga A."/>
            <person name="De vries R.P."/>
            <person name="Grigoriev I.V."/>
            <person name="Mortensen U.H."/>
            <person name="Andersen M.R."/>
            <person name="Baker S.E."/>
        </authorList>
    </citation>
    <scope>NUCLEOTIDE SEQUENCE [LARGE SCALE GENOMIC DNA]</scope>
    <source>
        <strain evidence="5 6">CBS 121593</strain>
    </source>
</reference>
<dbReference type="InterPro" id="IPR008936">
    <property type="entry name" value="Rho_GTPase_activation_prot"/>
</dbReference>
<evidence type="ECO:0000313" key="5">
    <source>
        <dbReference type="EMBL" id="RAK97784.1"/>
    </source>
</evidence>
<feature type="region of interest" description="Disordered" evidence="2">
    <location>
        <begin position="104"/>
        <end position="208"/>
    </location>
</feature>
<dbReference type="GeneID" id="37229291"/>
<feature type="coiled-coil region" evidence="1">
    <location>
        <begin position="978"/>
        <end position="1035"/>
    </location>
</feature>
<keyword evidence="6" id="KW-1185">Reference proteome</keyword>
<keyword evidence="1" id="KW-0175">Coiled coil</keyword>
<dbReference type="Proteomes" id="UP000249402">
    <property type="component" value="Unassembled WGS sequence"/>
</dbReference>
<dbReference type="Gene3D" id="1.10.506.10">
    <property type="entry name" value="GTPase Activation - p120gap, domain 1"/>
    <property type="match status" value="1"/>
</dbReference>
<evidence type="ECO:0000256" key="2">
    <source>
        <dbReference type="SAM" id="MobiDB-lite"/>
    </source>
</evidence>
<dbReference type="PROSITE" id="PS50018">
    <property type="entry name" value="RAS_GTPASE_ACTIV_2"/>
    <property type="match status" value="1"/>
</dbReference>
<dbReference type="SMART" id="SM00323">
    <property type="entry name" value="RasGAP"/>
    <property type="match status" value="1"/>
</dbReference>
<dbReference type="PROSITE" id="PS50096">
    <property type="entry name" value="IQ"/>
    <property type="match status" value="14"/>
</dbReference>